<name>A0A167IDD8_CALVF</name>
<feature type="region of interest" description="Disordered" evidence="5">
    <location>
        <begin position="394"/>
        <end position="460"/>
    </location>
</feature>
<keyword evidence="2 4" id="KW-0863">Zinc-finger</keyword>
<feature type="region of interest" description="Disordered" evidence="5">
    <location>
        <begin position="514"/>
        <end position="533"/>
    </location>
</feature>
<reference evidence="7 8" key="1">
    <citation type="journal article" date="2016" name="Mol. Biol. Evol.">
        <title>Comparative Genomics of Early-Diverging Mushroom-Forming Fungi Provides Insights into the Origins of Lignocellulose Decay Capabilities.</title>
        <authorList>
            <person name="Nagy L.G."/>
            <person name="Riley R."/>
            <person name="Tritt A."/>
            <person name="Adam C."/>
            <person name="Daum C."/>
            <person name="Floudas D."/>
            <person name="Sun H."/>
            <person name="Yadav J.S."/>
            <person name="Pangilinan J."/>
            <person name="Larsson K.H."/>
            <person name="Matsuura K."/>
            <person name="Barry K."/>
            <person name="Labutti K."/>
            <person name="Kuo R."/>
            <person name="Ohm R.A."/>
            <person name="Bhattacharya S.S."/>
            <person name="Shirouzu T."/>
            <person name="Yoshinaga Y."/>
            <person name="Martin F.M."/>
            <person name="Grigoriev I.V."/>
            <person name="Hibbett D.S."/>
        </authorList>
    </citation>
    <scope>NUCLEOTIDE SEQUENCE [LARGE SCALE GENOMIC DNA]</scope>
    <source>
        <strain evidence="7 8">TUFC12733</strain>
    </source>
</reference>
<keyword evidence="3" id="KW-0862">Zinc</keyword>
<feature type="region of interest" description="Disordered" evidence="5">
    <location>
        <begin position="271"/>
        <end position="320"/>
    </location>
</feature>
<gene>
    <name evidence="7" type="ORF">CALVIDRAFT_540809</name>
</gene>
<dbReference type="GO" id="GO:0016567">
    <property type="term" value="P:protein ubiquitination"/>
    <property type="evidence" value="ECO:0007669"/>
    <property type="project" value="TreeGrafter"/>
</dbReference>
<feature type="compositionally biased region" description="Low complexity" evidence="5">
    <location>
        <begin position="284"/>
        <end position="310"/>
    </location>
</feature>
<feature type="region of interest" description="Disordered" evidence="5">
    <location>
        <begin position="195"/>
        <end position="224"/>
    </location>
</feature>
<dbReference type="GO" id="GO:0061630">
    <property type="term" value="F:ubiquitin protein ligase activity"/>
    <property type="evidence" value="ECO:0007669"/>
    <property type="project" value="TreeGrafter"/>
</dbReference>
<dbReference type="InterPro" id="IPR001841">
    <property type="entry name" value="Znf_RING"/>
</dbReference>
<dbReference type="InterPro" id="IPR013083">
    <property type="entry name" value="Znf_RING/FYVE/PHD"/>
</dbReference>
<feature type="compositionally biased region" description="Polar residues" evidence="5">
    <location>
        <begin position="952"/>
        <end position="965"/>
    </location>
</feature>
<dbReference type="STRING" id="1330018.A0A167IDD8"/>
<sequence length="1143" mass="120506">MSSPGDNRPSEAHEDDAPLHTTSASTSTFPSASNPSIAPASNHTSAAPTSTSLQQTPQQAQQQSQPPQPPNLERLVSRLGQFMEAVVRSGAPPTTAPTANPDLPSGSGQQAESGSAPIAAQQQHPPTPAQPAHQPAQAPPPNPTTAAPQGHMQGNPVAPPMTRRLTRRFTRTTPDGRSENVLVEMSVQAMPVVMPRPQPQQQQQQQQQQQPPQQPPMPLPSRQHPTEAFAGLLRALSGRPTVQQQQQPVTNSGFPGLITHIIHSEGFAAPHAHHHERQAHDRLPQQAPQVPQARPAHQAAQDPQAQDGQQETAMQVDSPTGEENLLDTFLSGLRAGFGDAFMHDVAGAAGGSDAAGGSGGANAGFPRRGAGTTPDQMEMAELAFILPIPDLNDAHNNAPQARSVASDDTTEASSTAATDGFSTAARAGSPEPARPTSQQGDGPRRHNDAPGLDNDTDDDWPPLDLLLPGFDMVGRFHRNGDNRARLDFTTTPAPGHPAFPAHRAGREPVPMGPSISRSTLPSYNFSRPRSASPNRANPLFPEHRHTPAHSPEFENTATAGTRLVRPLPRASGAAHGQLPTADNQPAAARVEQRVRFEAEMPFPNLPMAPTGEPGEAADAPPAGGAPGSFNHLLRFITQAMNTGMQNLFTGMPPDWDRARTLLEALAVVSPGLLRRLDRVEDGGGGKCAVCWAYLRDKPDVDDDETAAEAPDAPQPGAPGPSAGIPRAGGNPPGDRRPPCPMDDATVLSLPCTHTLHAACIYPWLANHTTCPVCRFDLDPDSLTLRRSRPRTDTPTPNNASGPTTNDPNGPLSPPGIPGIMFDNFFENVFGPPGGTGTPGAAQEQAENGDPTNADPHLRPGQTRSTRRTHQIIPGVWLTVEEIHHAVPFGQGILLSTNANAPTPPNTHTASPVPTRNSAFNPPPAPQLRPVNLPPASGSAHTQTPQLRPVDLSSASGSPQAQTPQFQPVNLPASVAIPPQASGSGFVGPRIILALPPGIGPSRSNAAPTASQPGSRASTPSRPLKRKYTAPSGTQTLRERIEALEEKAGLRCSAPSCAYGPADDDDPNDVTVLQPAKYTIHNDSCAHKFHATCLVTACRVEGNEGASTSVQDRVAVTCPICRGEHGAGWINEAVWEEGEVEIHV</sequence>
<dbReference type="SMART" id="SM00184">
    <property type="entry name" value="RING"/>
    <property type="match status" value="2"/>
</dbReference>
<feature type="compositionally biased region" description="Polar residues" evidence="5">
    <location>
        <begin position="1001"/>
        <end position="1020"/>
    </location>
</feature>
<accession>A0A167IDD8</accession>
<feature type="compositionally biased region" description="Low complexity" evidence="5">
    <location>
        <begin position="719"/>
        <end position="729"/>
    </location>
</feature>
<dbReference type="OrthoDB" id="8062037at2759"/>
<feature type="compositionally biased region" description="Low complexity" evidence="5">
    <location>
        <begin position="91"/>
        <end position="136"/>
    </location>
</feature>
<keyword evidence="1" id="KW-0479">Metal-binding</keyword>
<dbReference type="GO" id="GO:0005737">
    <property type="term" value="C:cytoplasm"/>
    <property type="evidence" value="ECO:0007669"/>
    <property type="project" value="TreeGrafter"/>
</dbReference>
<dbReference type="Pfam" id="PF13639">
    <property type="entry name" value="zf-RING_2"/>
    <property type="match status" value="1"/>
</dbReference>
<evidence type="ECO:0000259" key="6">
    <source>
        <dbReference type="PROSITE" id="PS50089"/>
    </source>
</evidence>
<evidence type="ECO:0000256" key="1">
    <source>
        <dbReference type="ARBA" id="ARBA00022723"/>
    </source>
</evidence>
<feature type="compositionally biased region" description="Polar residues" evidence="5">
    <location>
        <begin position="797"/>
        <end position="807"/>
    </location>
</feature>
<dbReference type="PROSITE" id="PS50089">
    <property type="entry name" value="ZF_RING_2"/>
    <property type="match status" value="1"/>
</dbReference>
<proteinExistence type="predicted"/>
<feature type="region of interest" description="Disordered" evidence="5">
    <location>
        <begin position="701"/>
        <end position="741"/>
    </location>
</feature>
<dbReference type="Proteomes" id="UP000076738">
    <property type="component" value="Unassembled WGS sequence"/>
</dbReference>
<evidence type="ECO:0000256" key="5">
    <source>
        <dbReference type="SAM" id="MobiDB-lite"/>
    </source>
</evidence>
<evidence type="ECO:0000313" key="7">
    <source>
        <dbReference type="EMBL" id="KZO92537.1"/>
    </source>
</evidence>
<feature type="compositionally biased region" description="Low complexity" evidence="5">
    <location>
        <begin position="21"/>
        <end position="65"/>
    </location>
</feature>
<dbReference type="EMBL" id="KV417309">
    <property type="protein sequence ID" value="KZO92537.1"/>
    <property type="molecule type" value="Genomic_DNA"/>
</dbReference>
<feature type="region of interest" description="Disordered" evidence="5">
    <location>
        <begin position="1"/>
        <end position="181"/>
    </location>
</feature>
<feature type="compositionally biased region" description="Polar residues" evidence="5">
    <location>
        <begin position="897"/>
        <end position="919"/>
    </location>
</feature>
<feature type="region of interest" description="Disordered" evidence="5">
    <location>
        <begin position="351"/>
        <end position="373"/>
    </location>
</feature>
<feature type="region of interest" description="Disordered" evidence="5">
    <location>
        <begin position="784"/>
        <end position="868"/>
    </location>
</feature>
<feature type="compositionally biased region" description="Low complexity" evidence="5">
    <location>
        <begin position="199"/>
        <end position="211"/>
    </location>
</feature>
<feature type="domain" description="RING-type" evidence="6">
    <location>
        <begin position="687"/>
        <end position="774"/>
    </location>
</feature>
<feature type="region of interest" description="Disordered" evidence="5">
    <location>
        <begin position="897"/>
        <end position="965"/>
    </location>
</feature>
<organism evidence="7 8">
    <name type="scientific">Calocera viscosa (strain TUFC12733)</name>
    <dbReference type="NCBI Taxonomy" id="1330018"/>
    <lineage>
        <taxon>Eukaryota</taxon>
        <taxon>Fungi</taxon>
        <taxon>Dikarya</taxon>
        <taxon>Basidiomycota</taxon>
        <taxon>Agaricomycotina</taxon>
        <taxon>Dacrymycetes</taxon>
        <taxon>Dacrymycetales</taxon>
        <taxon>Dacrymycetaceae</taxon>
        <taxon>Calocera</taxon>
    </lineage>
</organism>
<feature type="region of interest" description="Disordered" evidence="5">
    <location>
        <begin position="997"/>
        <end position="1033"/>
    </location>
</feature>
<feature type="compositionally biased region" description="Basic and acidic residues" evidence="5">
    <location>
        <begin position="8"/>
        <end position="18"/>
    </location>
</feature>
<feature type="compositionally biased region" description="Low complexity" evidence="5">
    <location>
        <begin position="403"/>
        <end position="419"/>
    </location>
</feature>
<dbReference type="AlphaFoldDB" id="A0A167IDD8"/>
<dbReference type="PANTHER" id="PTHR15710">
    <property type="entry name" value="E3 UBIQUITIN-PROTEIN LIGASE PRAJA"/>
    <property type="match status" value="1"/>
</dbReference>
<evidence type="ECO:0000256" key="2">
    <source>
        <dbReference type="ARBA" id="ARBA00022771"/>
    </source>
</evidence>
<dbReference type="GO" id="GO:0008270">
    <property type="term" value="F:zinc ion binding"/>
    <property type="evidence" value="ECO:0007669"/>
    <property type="project" value="UniProtKB-KW"/>
</dbReference>
<feature type="compositionally biased region" description="Gly residues" evidence="5">
    <location>
        <begin position="351"/>
        <end position="362"/>
    </location>
</feature>
<protein>
    <recommendedName>
        <fullName evidence="6">RING-type domain-containing protein</fullName>
    </recommendedName>
</protein>
<dbReference type="PANTHER" id="PTHR15710:SF243">
    <property type="entry name" value="E3 UBIQUITIN-PROTEIN LIGASE PRAJA-2 ISOFORM X1"/>
    <property type="match status" value="1"/>
</dbReference>
<feature type="compositionally biased region" description="Polar residues" evidence="5">
    <location>
        <begin position="515"/>
        <end position="533"/>
    </location>
</feature>
<evidence type="ECO:0000313" key="8">
    <source>
        <dbReference type="Proteomes" id="UP000076738"/>
    </source>
</evidence>
<dbReference type="Gene3D" id="3.30.40.10">
    <property type="entry name" value="Zinc/RING finger domain, C3HC4 (zinc finger)"/>
    <property type="match status" value="1"/>
</dbReference>
<keyword evidence="8" id="KW-1185">Reference proteome</keyword>
<evidence type="ECO:0000256" key="4">
    <source>
        <dbReference type="PROSITE-ProRule" id="PRU00175"/>
    </source>
</evidence>
<dbReference type="SUPFAM" id="SSF57850">
    <property type="entry name" value="RING/U-box"/>
    <property type="match status" value="2"/>
</dbReference>
<evidence type="ECO:0000256" key="3">
    <source>
        <dbReference type="ARBA" id="ARBA00022833"/>
    </source>
</evidence>